<evidence type="ECO:0000256" key="12">
    <source>
        <dbReference type="ARBA" id="ARBA00022695"/>
    </source>
</evidence>
<dbReference type="AlphaFoldDB" id="S6AH59"/>
<comment type="similarity">
    <text evidence="5 18">Belongs to the CDS family.</text>
</comment>
<dbReference type="RefSeq" id="WP_009205592.1">
    <property type="nucleotide sequence ID" value="NC_022357.1"/>
</dbReference>
<comment type="subcellular location">
    <subcellularLocation>
        <location evidence="2">Cell membrane</location>
        <topology evidence="2">Multi-pass membrane protein</topology>
    </subcellularLocation>
</comment>
<evidence type="ECO:0000256" key="10">
    <source>
        <dbReference type="ARBA" id="ARBA00022679"/>
    </source>
</evidence>
<dbReference type="InterPro" id="IPR000374">
    <property type="entry name" value="PC_trans"/>
</dbReference>
<keyword evidence="13 19" id="KW-1133">Transmembrane helix</keyword>
<feature type="transmembrane region" description="Helical" evidence="19">
    <location>
        <begin position="104"/>
        <end position="124"/>
    </location>
</feature>
<feature type="transmembrane region" description="Helical" evidence="19">
    <location>
        <begin position="28"/>
        <end position="44"/>
    </location>
</feature>
<evidence type="ECO:0000256" key="2">
    <source>
        <dbReference type="ARBA" id="ARBA00004651"/>
    </source>
</evidence>
<keyword evidence="14" id="KW-0443">Lipid metabolism</keyword>
<keyword evidence="12 18" id="KW-0548">Nucleotidyltransferase</keyword>
<dbReference type="EMBL" id="AP013066">
    <property type="protein sequence ID" value="BAN35451.1"/>
    <property type="molecule type" value="Genomic_DNA"/>
</dbReference>
<dbReference type="eggNOG" id="COG0575">
    <property type="taxonomic scope" value="Bacteria"/>
</dbReference>
<dbReference type="GO" id="GO:0005886">
    <property type="term" value="C:plasma membrane"/>
    <property type="evidence" value="ECO:0007669"/>
    <property type="project" value="UniProtKB-SubCell"/>
</dbReference>
<comment type="pathway">
    <text evidence="3 18">Phospholipid metabolism; CDP-diacylglycerol biosynthesis; CDP-diacylglycerol from sn-glycerol 3-phosphate: step 3/3.</text>
</comment>
<name>S6AH59_SULDS</name>
<evidence type="ECO:0000256" key="5">
    <source>
        <dbReference type="ARBA" id="ARBA00010185"/>
    </source>
</evidence>
<evidence type="ECO:0000256" key="17">
    <source>
        <dbReference type="ARBA" id="ARBA00023264"/>
    </source>
</evidence>
<reference evidence="20 21" key="1">
    <citation type="journal article" date="2012" name="Appl. Environ. Microbiol.">
        <title>Draft genome sequence of a psychrotolerant sulfur-oxidizing bacterium, Sulfuricella denitrificans skB26, and proteomic insights into cold adaptation.</title>
        <authorList>
            <person name="Watanabe T."/>
            <person name="Kojima H."/>
            <person name="Fukui M."/>
        </authorList>
    </citation>
    <scope>NUCLEOTIDE SEQUENCE [LARGE SCALE GENOMIC DNA]</scope>
    <source>
        <strain evidence="21">skB26</strain>
    </source>
</reference>
<dbReference type="PANTHER" id="PTHR46382:SF1">
    <property type="entry name" value="PHOSPHATIDATE CYTIDYLYLTRANSFERASE"/>
    <property type="match status" value="1"/>
</dbReference>
<comment type="catalytic activity">
    <reaction evidence="1 18">
        <text>a 1,2-diacyl-sn-glycero-3-phosphate + CTP + H(+) = a CDP-1,2-diacyl-sn-glycerol + diphosphate</text>
        <dbReference type="Rhea" id="RHEA:16229"/>
        <dbReference type="ChEBI" id="CHEBI:15378"/>
        <dbReference type="ChEBI" id="CHEBI:33019"/>
        <dbReference type="ChEBI" id="CHEBI:37563"/>
        <dbReference type="ChEBI" id="CHEBI:58332"/>
        <dbReference type="ChEBI" id="CHEBI:58608"/>
        <dbReference type="EC" id="2.7.7.41"/>
    </reaction>
</comment>
<evidence type="ECO:0000256" key="19">
    <source>
        <dbReference type="SAM" id="Phobius"/>
    </source>
</evidence>
<comment type="pathway">
    <text evidence="4">Lipid metabolism.</text>
</comment>
<keyword evidence="10 18" id="KW-0808">Transferase</keyword>
<keyword evidence="21" id="KW-1185">Reference proteome</keyword>
<evidence type="ECO:0000256" key="13">
    <source>
        <dbReference type="ARBA" id="ARBA00022989"/>
    </source>
</evidence>
<feature type="transmembrane region" description="Helical" evidence="19">
    <location>
        <begin position="79"/>
        <end position="97"/>
    </location>
</feature>
<feature type="transmembrane region" description="Helical" evidence="19">
    <location>
        <begin position="130"/>
        <end position="152"/>
    </location>
</feature>
<dbReference type="PANTHER" id="PTHR46382">
    <property type="entry name" value="PHOSPHATIDATE CYTIDYLYLTRANSFERASE"/>
    <property type="match status" value="1"/>
</dbReference>
<feature type="transmembrane region" description="Helical" evidence="19">
    <location>
        <begin position="56"/>
        <end position="73"/>
    </location>
</feature>
<accession>S6AH59</accession>
<evidence type="ECO:0000256" key="6">
    <source>
        <dbReference type="ARBA" id="ARBA00012487"/>
    </source>
</evidence>
<evidence type="ECO:0000256" key="15">
    <source>
        <dbReference type="ARBA" id="ARBA00023136"/>
    </source>
</evidence>
<dbReference type="Pfam" id="PF01148">
    <property type="entry name" value="CTP_transf_1"/>
    <property type="match status" value="1"/>
</dbReference>
<keyword evidence="15 19" id="KW-0472">Membrane</keyword>
<evidence type="ECO:0000256" key="18">
    <source>
        <dbReference type="RuleBase" id="RU003938"/>
    </source>
</evidence>
<dbReference type="EC" id="2.7.7.41" evidence="6 18"/>
<dbReference type="GO" id="GO:0004605">
    <property type="term" value="F:phosphatidate cytidylyltransferase activity"/>
    <property type="evidence" value="ECO:0007669"/>
    <property type="project" value="UniProtKB-EC"/>
</dbReference>
<evidence type="ECO:0000256" key="3">
    <source>
        <dbReference type="ARBA" id="ARBA00005119"/>
    </source>
</evidence>
<keyword evidence="11 18" id="KW-0812">Transmembrane</keyword>
<dbReference type="KEGG" id="sdr:SCD_n01630"/>
<evidence type="ECO:0000313" key="21">
    <source>
        <dbReference type="Proteomes" id="UP000015559"/>
    </source>
</evidence>
<dbReference type="OrthoDB" id="9799199at2"/>
<organism evidence="20 21">
    <name type="scientific">Sulfuricella denitrificans (strain DSM 22764 / NBRC 105220 / skB26)</name>
    <dbReference type="NCBI Taxonomy" id="1163617"/>
    <lineage>
        <taxon>Bacteria</taxon>
        <taxon>Pseudomonadati</taxon>
        <taxon>Pseudomonadota</taxon>
        <taxon>Betaproteobacteria</taxon>
        <taxon>Nitrosomonadales</taxon>
        <taxon>Sulfuricellaceae</taxon>
        <taxon>Sulfuricella</taxon>
    </lineage>
</organism>
<keyword evidence="8" id="KW-1003">Cell membrane</keyword>
<evidence type="ECO:0000256" key="11">
    <source>
        <dbReference type="ARBA" id="ARBA00022692"/>
    </source>
</evidence>
<evidence type="ECO:0000256" key="1">
    <source>
        <dbReference type="ARBA" id="ARBA00001698"/>
    </source>
</evidence>
<evidence type="ECO:0000313" key="20">
    <source>
        <dbReference type="EMBL" id="BAN35451.1"/>
    </source>
</evidence>
<dbReference type="STRING" id="1163617.SCD_n01630"/>
<feature type="transmembrane region" description="Helical" evidence="19">
    <location>
        <begin position="197"/>
        <end position="218"/>
    </location>
</feature>
<proteinExistence type="inferred from homology"/>
<evidence type="ECO:0000256" key="16">
    <source>
        <dbReference type="ARBA" id="ARBA00023209"/>
    </source>
</evidence>
<evidence type="ECO:0000256" key="8">
    <source>
        <dbReference type="ARBA" id="ARBA00022475"/>
    </source>
</evidence>
<gene>
    <name evidence="20" type="ORF">SCD_n01630</name>
</gene>
<dbReference type="UniPathway" id="UPA00557">
    <property type="reaction ID" value="UER00614"/>
</dbReference>
<protein>
    <recommendedName>
        <fullName evidence="7 18">Phosphatidate cytidylyltransferase</fullName>
        <ecNumber evidence="6 18">2.7.7.41</ecNumber>
    </recommendedName>
</protein>
<evidence type="ECO:0000256" key="14">
    <source>
        <dbReference type="ARBA" id="ARBA00023098"/>
    </source>
</evidence>
<dbReference type="GO" id="GO:0016024">
    <property type="term" value="P:CDP-diacylglycerol biosynthetic process"/>
    <property type="evidence" value="ECO:0007669"/>
    <property type="project" value="UniProtKB-UniPathway"/>
</dbReference>
<dbReference type="HOGENOM" id="CLU_037294_1_2_4"/>
<dbReference type="Proteomes" id="UP000015559">
    <property type="component" value="Chromosome"/>
</dbReference>
<dbReference type="PROSITE" id="PS01315">
    <property type="entry name" value="CDS"/>
    <property type="match status" value="1"/>
</dbReference>
<keyword evidence="16" id="KW-0594">Phospholipid biosynthesis</keyword>
<sequence length="273" mass="30266">MLKTRVLTVLLLLPLFLAALFLLPEMGWALLMLGVVLLIGAREWSRISAFSDFQGWVYVLLTLFIGLALLVESSRSVNFMLYGIAFLFWVLLVPLWLRNQWRAMHWTILALIGWIVLIPTWLALVELRNFGPGLLLGLLAVVWIADTAAYFAGRKFGRHKLAPSISPGKTWEGVAGAFLGVGLYGLAWGMWDDSAVLFSSGLWLGILLLWLLTLFSILGDLFESWMKRVAGLKDSGQILPGHGGVLDRIDALTAAMPIAAFGLLLIKNYNVLN</sequence>
<keyword evidence="17" id="KW-1208">Phospholipid metabolism</keyword>
<feature type="transmembrane region" description="Helical" evidence="19">
    <location>
        <begin position="173"/>
        <end position="191"/>
    </location>
</feature>
<evidence type="ECO:0000256" key="7">
    <source>
        <dbReference type="ARBA" id="ARBA00019373"/>
    </source>
</evidence>
<evidence type="ECO:0000256" key="9">
    <source>
        <dbReference type="ARBA" id="ARBA00022516"/>
    </source>
</evidence>
<evidence type="ECO:0000256" key="4">
    <source>
        <dbReference type="ARBA" id="ARBA00005189"/>
    </source>
</evidence>
<keyword evidence="9" id="KW-0444">Lipid biosynthesis</keyword>